<dbReference type="AlphaFoldDB" id="A0AAW2WLH8"/>
<dbReference type="InterPro" id="IPR045246">
    <property type="entry name" value="Piwi_ago-like"/>
</dbReference>
<evidence type="ECO:0000259" key="7">
    <source>
        <dbReference type="PROSITE" id="PS50822"/>
    </source>
</evidence>
<dbReference type="InterPro" id="IPR003100">
    <property type="entry name" value="PAZ_dom"/>
</dbReference>
<evidence type="ECO:0000256" key="3">
    <source>
        <dbReference type="ARBA" id="ARBA00023158"/>
    </source>
</evidence>
<dbReference type="CDD" id="cd04657">
    <property type="entry name" value="Piwi_ago-like"/>
    <property type="match status" value="1"/>
</dbReference>
<dbReference type="InterPro" id="IPR036085">
    <property type="entry name" value="PAZ_dom_sf"/>
</dbReference>
<dbReference type="InterPro" id="IPR036397">
    <property type="entry name" value="RNaseH_sf"/>
</dbReference>
<reference evidence="8" key="2">
    <citation type="journal article" date="2024" name="Plant">
        <title>Genomic evolution and insights into agronomic trait innovations of Sesamum species.</title>
        <authorList>
            <person name="Miao H."/>
            <person name="Wang L."/>
            <person name="Qu L."/>
            <person name="Liu H."/>
            <person name="Sun Y."/>
            <person name="Le M."/>
            <person name="Wang Q."/>
            <person name="Wei S."/>
            <person name="Zheng Y."/>
            <person name="Lin W."/>
            <person name="Duan Y."/>
            <person name="Cao H."/>
            <person name="Xiong S."/>
            <person name="Wang X."/>
            <person name="Wei L."/>
            <person name="Li C."/>
            <person name="Ma Q."/>
            <person name="Ju M."/>
            <person name="Zhao R."/>
            <person name="Li G."/>
            <person name="Mu C."/>
            <person name="Tian Q."/>
            <person name="Mei H."/>
            <person name="Zhang T."/>
            <person name="Gao T."/>
            <person name="Zhang H."/>
        </authorList>
    </citation>
    <scope>NUCLEOTIDE SEQUENCE</scope>
    <source>
        <strain evidence="8">KEN1</strain>
    </source>
</reference>
<dbReference type="GO" id="GO:0003723">
    <property type="term" value="F:RNA binding"/>
    <property type="evidence" value="ECO:0007669"/>
    <property type="project" value="InterPro"/>
</dbReference>
<evidence type="ECO:0000256" key="4">
    <source>
        <dbReference type="ARBA" id="ARBA00023274"/>
    </source>
</evidence>
<dbReference type="PANTHER" id="PTHR22891">
    <property type="entry name" value="EUKARYOTIC TRANSLATION INITIATION FACTOR 2C"/>
    <property type="match status" value="1"/>
</dbReference>
<dbReference type="GO" id="GO:0051607">
    <property type="term" value="P:defense response to virus"/>
    <property type="evidence" value="ECO:0007669"/>
    <property type="project" value="UniProtKB-ARBA"/>
</dbReference>
<feature type="domain" description="PAZ" evidence="6">
    <location>
        <begin position="155"/>
        <end position="272"/>
    </location>
</feature>
<dbReference type="GO" id="GO:0031047">
    <property type="term" value="P:regulatory ncRNA-mediated gene silencing"/>
    <property type="evidence" value="ECO:0007669"/>
    <property type="project" value="UniProtKB-KW"/>
</dbReference>
<comment type="similarity">
    <text evidence="1">Belongs to the argonaute family. Ago subfamily.</text>
</comment>
<dbReference type="Pfam" id="PF02171">
    <property type="entry name" value="Piwi"/>
    <property type="match status" value="1"/>
</dbReference>
<dbReference type="SUPFAM" id="SSF101690">
    <property type="entry name" value="PAZ domain"/>
    <property type="match status" value="1"/>
</dbReference>
<dbReference type="Pfam" id="PF08699">
    <property type="entry name" value="ArgoL1"/>
    <property type="match status" value="1"/>
</dbReference>
<dbReference type="SMART" id="SM01163">
    <property type="entry name" value="DUF1785"/>
    <property type="match status" value="1"/>
</dbReference>
<dbReference type="EMBL" id="JACGWN010000007">
    <property type="protein sequence ID" value="KAL0442348.1"/>
    <property type="molecule type" value="Genomic_DNA"/>
</dbReference>
<reference evidence="8" key="1">
    <citation type="submission" date="2020-06" db="EMBL/GenBank/DDBJ databases">
        <authorList>
            <person name="Li T."/>
            <person name="Hu X."/>
            <person name="Zhang T."/>
            <person name="Song X."/>
            <person name="Zhang H."/>
            <person name="Dai N."/>
            <person name="Sheng W."/>
            <person name="Hou X."/>
            <person name="Wei L."/>
        </authorList>
    </citation>
    <scope>NUCLEOTIDE SEQUENCE</scope>
    <source>
        <strain evidence="8">KEN1</strain>
        <tissue evidence="8">Leaf</tissue>
    </source>
</reference>
<dbReference type="PROSITE" id="PS50822">
    <property type="entry name" value="PIWI"/>
    <property type="match status" value="1"/>
</dbReference>
<sequence length="792" mass="89510">MSFVREKLFSGNPRFQNIEAAYDGEKNIFSSAHLPEGQFGVEVSGGEEIKRGSYVFTIKFVDKLELSKLNDYMRGLLPDIPRYTLHGMDLFMQENPSRRRIRLGRSFYSLEYQVEDDLGYGVAARRGFQQSLKPTSQGLALCLDYSVLAFPKPLPVLEFLVVHLGAEFREVNNVKTLRQLVNGALEGLKVTVTHRRTRQKYTIAWLTKEDARDSSFEVHDREGKNPPEEIRLVKYFKDKWGKDIMYQDIPCLELGTKKRSNKVPLEFCVLVEGQVYPKERLRKEAADRLKYLSLAKPCDRMKTIEEMVRAEDGPCGPFTRDFGIEVDTNMTKVVGRVIGAPELKLGAPPTFKVRGAKCQWNLVRKSLVDGKIVERWALLDFTYGDPSERLEASTFLNNLMGRCKSLGIKMAAPLLHHPARMDELSSVDGLENLLRKVLEECGTEGKLQMIVCVMTKRDPGYKHLKWVSETRIGVVTQCCLSSHANEGQDQYLANLCLKINAKLGGSNFELVGNLPHFDTGDHVMFIGADVNHPGPKNVSGPSIAAVVGTVNWPAANRYAARVSPQERRCEEIINFGTMCSDLVNTYARLNKVKPRRIVVFRDGVSEGQFFMVLNKELPDLRRAINDGDYQPRITVVVAQKRQRTRLFVEDKNDGVSGNVPPGTVVDTRIGHPRDFDFYLCSHHGSIGTSKPTHYYVLWDENKFGPDKLQKLIYHMCFTFARCTTPVSLVPPVYYADLVAYRGRMFQEVAMGRDSPTSSPPYSATSTSASSGPSFDPRFYTLHPDLENTMFFV</sequence>
<dbReference type="PROSITE" id="PS50821">
    <property type="entry name" value="PAZ"/>
    <property type="match status" value="1"/>
</dbReference>
<accession>A0AAW2WLH8</accession>
<evidence type="ECO:0000259" key="6">
    <source>
        <dbReference type="PROSITE" id="PS50821"/>
    </source>
</evidence>
<keyword evidence="4" id="KW-0687">Ribonucleoprotein</keyword>
<dbReference type="Gene3D" id="3.40.50.2300">
    <property type="match status" value="1"/>
</dbReference>
<evidence type="ECO:0000313" key="8">
    <source>
        <dbReference type="EMBL" id="KAL0442348.1"/>
    </source>
</evidence>
<dbReference type="CDD" id="cd02846">
    <property type="entry name" value="PAZ_argonaute_like"/>
    <property type="match status" value="1"/>
</dbReference>
<dbReference type="InterPro" id="IPR012337">
    <property type="entry name" value="RNaseH-like_sf"/>
</dbReference>
<feature type="compositionally biased region" description="Low complexity" evidence="5">
    <location>
        <begin position="754"/>
        <end position="772"/>
    </location>
</feature>
<dbReference type="SMART" id="SM00950">
    <property type="entry name" value="Piwi"/>
    <property type="match status" value="1"/>
</dbReference>
<keyword evidence="2" id="KW-0678">Repressor</keyword>
<feature type="domain" description="Piwi" evidence="7">
    <location>
        <begin position="449"/>
        <end position="747"/>
    </location>
</feature>
<dbReference type="InterPro" id="IPR032474">
    <property type="entry name" value="Argonaute_N"/>
</dbReference>
<keyword evidence="3" id="KW-0943">RNA-mediated gene silencing</keyword>
<organism evidence="8">
    <name type="scientific">Sesamum latifolium</name>
    <dbReference type="NCBI Taxonomy" id="2727402"/>
    <lineage>
        <taxon>Eukaryota</taxon>
        <taxon>Viridiplantae</taxon>
        <taxon>Streptophyta</taxon>
        <taxon>Embryophyta</taxon>
        <taxon>Tracheophyta</taxon>
        <taxon>Spermatophyta</taxon>
        <taxon>Magnoliopsida</taxon>
        <taxon>eudicotyledons</taxon>
        <taxon>Gunneridae</taxon>
        <taxon>Pentapetalae</taxon>
        <taxon>asterids</taxon>
        <taxon>lamiids</taxon>
        <taxon>Lamiales</taxon>
        <taxon>Pedaliaceae</taxon>
        <taxon>Sesamum</taxon>
    </lineage>
</organism>
<name>A0AAW2WLH8_9LAMI</name>
<dbReference type="InterPro" id="IPR014811">
    <property type="entry name" value="ArgoL1"/>
</dbReference>
<dbReference type="Pfam" id="PF16488">
    <property type="entry name" value="ArgoL2"/>
    <property type="match status" value="1"/>
</dbReference>
<dbReference type="SUPFAM" id="SSF53098">
    <property type="entry name" value="Ribonuclease H-like"/>
    <property type="match status" value="1"/>
</dbReference>
<dbReference type="Pfam" id="PF02170">
    <property type="entry name" value="PAZ"/>
    <property type="match status" value="1"/>
</dbReference>
<gene>
    <name evidence="8" type="ORF">Slati_1957500</name>
</gene>
<dbReference type="Pfam" id="PF16486">
    <property type="entry name" value="ArgoN"/>
    <property type="match status" value="1"/>
</dbReference>
<dbReference type="GO" id="GO:1990904">
    <property type="term" value="C:ribonucleoprotein complex"/>
    <property type="evidence" value="ECO:0007669"/>
    <property type="project" value="UniProtKB-KW"/>
</dbReference>
<comment type="caution">
    <text evidence="8">The sequence shown here is derived from an EMBL/GenBank/DDBJ whole genome shotgun (WGS) entry which is preliminary data.</text>
</comment>
<dbReference type="InterPro" id="IPR032472">
    <property type="entry name" value="ArgoL2"/>
</dbReference>
<protein>
    <submittedName>
        <fullName evidence="8">Protein argonaute 2</fullName>
    </submittedName>
</protein>
<dbReference type="Gene3D" id="3.30.420.10">
    <property type="entry name" value="Ribonuclease H-like superfamily/Ribonuclease H"/>
    <property type="match status" value="1"/>
</dbReference>
<evidence type="ECO:0000256" key="5">
    <source>
        <dbReference type="SAM" id="MobiDB-lite"/>
    </source>
</evidence>
<evidence type="ECO:0000256" key="1">
    <source>
        <dbReference type="ARBA" id="ARBA00008201"/>
    </source>
</evidence>
<dbReference type="Gene3D" id="2.170.260.10">
    <property type="entry name" value="paz domain"/>
    <property type="match status" value="1"/>
</dbReference>
<proteinExistence type="inferred from homology"/>
<evidence type="ECO:0000256" key="2">
    <source>
        <dbReference type="ARBA" id="ARBA00022491"/>
    </source>
</evidence>
<dbReference type="InterPro" id="IPR003165">
    <property type="entry name" value="Piwi"/>
</dbReference>
<feature type="region of interest" description="Disordered" evidence="5">
    <location>
        <begin position="751"/>
        <end position="772"/>
    </location>
</feature>